<evidence type="ECO:0000256" key="1">
    <source>
        <dbReference type="ARBA" id="ARBA00004429"/>
    </source>
</evidence>
<dbReference type="Pfam" id="PF04290">
    <property type="entry name" value="DctQ"/>
    <property type="match status" value="1"/>
</dbReference>
<feature type="transmembrane region" description="Helical" evidence="9">
    <location>
        <begin position="92"/>
        <end position="113"/>
    </location>
</feature>
<gene>
    <name evidence="11" type="ORF">C9E81_14580</name>
</gene>
<dbReference type="GO" id="GO:0015740">
    <property type="term" value="P:C4-dicarboxylate transport"/>
    <property type="evidence" value="ECO:0007669"/>
    <property type="project" value="TreeGrafter"/>
</dbReference>
<dbReference type="Proteomes" id="UP000273516">
    <property type="component" value="Unassembled WGS sequence"/>
</dbReference>
<evidence type="ECO:0000256" key="4">
    <source>
        <dbReference type="ARBA" id="ARBA00022519"/>
    </source>
</evidence>
<feature type="transmembrane region" description="Helical" evidence="9">
    <location>
        <begin position="50"/>
        <end position="71"/>
    </location>
</feature>
<comment type="subunit">
    <text evidence="9">The complex comprises the extracytoplasmic solute receptor protein and the two transmembrane proteins.</text>
</comment>
<dbReference type="GO" id="GO:0005886">
    <property type="term" value="C:plasma membrane"/>
    <property type="evidence" value="ECO:0007669"/>
    <property type="project" value="UniProtKB-SubCell"/>
</dbReference>
<evidence type="ECO:0000256" key="6">
    <source>
        <dbReference type="ARBA" id="ARBA00022989"/>
    </source>
</evidence>
<feature type="transmembrane region" description="Helical" evidence="9">
    <location>
        <begin position="20"/>
        <end position="44"/>
    </location>
</feature>
<dbReference type="InterPro" id="IPR007387">
    <property type="entry name" value="TRAP_DctQ"/>
</dbReference>
<dbReference type="EMBL" id="QOKZ01000005">
    <property type="protein sequence ID" value="RMC34471.1"/>
    <property type="molecule type" value="Genomic_DNA"/>
</dbReference>
<keyword evidence="6 9" id="KW-1133">Transmembrane helix</keyword>
<evidence type="ECO:0000313" key="12">
    <source>
        <dbReference type="Proteomes" id="UP000273516"/>
    </source>
</evidence>
<evidence type="ECO:0000256" key="3">
    <source>
        <dbReference type="ARBA" id="ARBA00022475"/>
    </source>
</evidence>
<evidence type="ECO:0000256" key="5">
    <source>
        <dbReference type="ARBA" id="ARBA00022692"/>
    </source>
</evidence>
<evidence type="ECO:0000256" key="2">
    <source>
        <dbReference type="ARBA" id="ARBA00022448"/>
    </source>
</evidence>
<dbReference type="PANTHER" id="PTHR35011">
    <property type="entry name" value="2,3-DIKETO-L-GULONATE TRAP TRANSPORTER SMALL PERMEASE PROTEIN YIAM"/>
    <property type="match status" value="1"/>
</dbReference>
<accession>A0A3M0MAA8</accession>
<keyword evidence="5 9" id="KW-0812">Transmembrane</keyword>
<keyword evidence="7 9" id="KW-0472">Membrane</keyword>
<dbReference type="InterPro" id="IPR055348">
    <property type="entry name" value="DctQ"/>
</dbReference>
<evidence type="ECO:0000256" key="9">
    <source>
        <dbReference type="RuleBase" id="RU369079"/>
    </source>
</evidence>
<protein>
    <recommendedName>
        <fullName evidence="9">TRAP transporter small permease protein</fullName>
    </recommendedName>
</protein>
<dbReference type="AlphaFoldDB" id="A0A3M0MAA8"/>
<evidence type="ECO:0000259" key="10">
    <source>
        <dbReference type="Pfam" id="PF04290"/>
    </source>
</evidence>
<keyword evidence="2 9" id="KW-0813">Transport</keyword>
<name>A0A3M0MAA8_9RHOB</name>
<proteinExistence type="inferred from homology"/>
<comment type="similarity">
    <text evidence="8 9">Belongs to the TRAP transporter small permease family.</text>
</comment>
<reference evidence="11 12" key="1">
    <citation type="submission" date="2018-07" db="EMBL/GenBank/DDBJ databases">
        <authorList>
            <person name="Zhang Y."/>
            <person name="Wang L."/>
            <person name="Ma S."/>
        </authorList>
    </citation>
    <scope>NUCLEOTIDE SEQUENCE [LARGE SCALE GENOMIC DNA]</scope>
    <source>
        <strain evidence="11 12">4-2</strain>
    </source>
</reference>
<comment type="function">
    <text evidence="9">Part of the tripartite ATP-independent periplasmic (TRAP) transport system.</text>
</comment>
<dbReference type="PANTHER" id="PTHR35011:SF11">
    <property type="entry name" value="TRAP TRANSPORTER SMALL PERMEASE PROTEIN"/>
    <property type="match status" value="1"/>
</dbReference>
<dbReference type="RefSeq" id="WP_122113175.1">
    <property type="nucleotide sequence ID" value="NZ_QOKZ01000005.1"/>
</dbReference>
<evidence type="ECO:0000313" key="11">
    <source>
        <dbReference type="EMBL" id="RMC34471.1"/>
    </source>
</evidence>
<feature type="transmembrane region" description="Helical" evidence="9">
    <location>
        <begin position="133"/>
        <end position="155"/>
    </location>
</feature>
<dbReference type="OrthoDB" id="4964541at2"/>
<comment type="caution">
    <text evidence="11">The sequence shown here is derived from an EMBL/GenBank/DDBJ whole genome shotgun (WGS) entry which is preliminary data.</text>
</comment>
<evidence type="ECO:0000256" key="7">
    <source>
        <dbReference type="ARBA" id="ARBA00023136"/>
    </source>
</evidence>
<organism evidence="11 12">
    <name type="scientific">Paracoccus alkanivorans</name>
    <dbReference type="NCBI Taxonomy" id="2116655"/>
    <lineage>
        <taxon>Bacteria</taxon>
        <taxon>Pseudomonadati</taxon>
        <taxon>Pseudomonadota</taxon>
        <taxon>Alphaproteobacteria</taxon>
        <taxon>Rhodobacterales</taxon>
        <taxon>Paracoccaceae</taxon>
        <taxon>Paracoccus</taxon>
    </lineage>
</organism>
<comment type="subcellular location">
    <subcellularLocation>
        <location evidence="1 9">Cell inner membrane</location>
        <topology evidence="1 9">Multi-pass membrane protein</topology>
    </subcellularLocation>
</comment>
<keyword evidence="4 9" id="KW-0997">Cell inner membrane</keyword>
<keyword evidence="12" id="KW-1185">Reference proteome</keyword>
<evidence type="ECO:0000256" key="8">
    <source>
        <dbReference type="ARBA" id="ARBA00038436"/>
    </source>
</evidence>
<feature type="domain" description="Tripartite ATP-independent periplasmic transporters DctQ component" evidence="10">
    <location>
        <begin position="30"/>
        <end position="158"/>
    </location>
</feature>
<dbReference type="GO" id="GO:0022857">
    <property type="term" value="F:transmembrane transporter activity"/>
    <property type="evidence" value="ECO:0007669"/>
    <property type="project" value="UniProtKB-UniRule"/>
</dbReference>
<sequence>MRDALVKLAGWTGAVARAGLWVAGVGLVLMTAFVFAQVCFRYLLGSSLFWAEPASVMLMGWFIFLGAAVGVKEGYHLSFDVGLMIVPESWRAWFHSLSDIVVVAFGFGMTWFGGQLAAKAAGGDIPGLGISRLWDFAPLMAGGVLLMLFSTERILRRAAGLRTLRFGDNTDDDLQEPDRQNGA</sequence>
<keyword evidence="3" id="KW-1003">Cell membrane</keyword>